<name>A0A7N0UQZ5_KALFE</name>
<dbReference type="Proteomes" id="UP000594263">
    <property type="component" value="Unplaced"/>
</dbReference>
<dbReference type="GO" id="GO:0005634">
    <property type="term" value="C:nucleus"/>
    <property type="evidence" value="ECO:0007669"/>
    <property type="project" value="TreeGrafter"/>
</dbReference>
<feature type="region of interest" description="Disordered" evidence="3">
    <location>
        <begin position="55"/>
        <end position="74"/>
    </location>
</feature>
<feature type="compositionally biased region" description="Low complexity" evidence="3">
    <location>
        <begin position="63"/>
        <end position="74"/>
    </location>
</feature>
<accession>A0A7N0UQZ5</accession>
<keyword evidence="2" id="KW-0175">Coiled coil</keyword>
<dbReference type="InterPro" id="IPR007592">
    <property type="entry name" value="GEBP"/>
</dbReference>
<evidence type="ECO:0000256" key="1">
    <source>
        <dbReference type="ARBA" id="ARBA00010820"/>
    </source>
</evidence>
<dbReference type="OMA" id="LWMDEDE"/>
<feature type="coiled-coil region" evidence="2">
    <location>
        <begin position="151"/>
        <end position="178"/>
    </location>
</feature>
<keyword evidence="6" id="KW-1185">Reference proteome</keyword>
<feature type="region of interest" description="Disordered" evidence="3">
    <location>
        <begin position="1"/>
        <end position="23"/>
    </location>
</feature>
<evidence type="ECO:0000256" key="3">
    <source>
        <dbReference type="SAM" id="MobiDB-lite"/>
    </source>
</evidence>
<feature type="region of interest" description="Disordered" evidence="3">
    <location>
        <begin position="260"/>
        <end position="284"/>
    </location>
</feature>
<evidence type="ECO:0000259" key="4">
    <source>
        <dbReference type="Pfam" id="PF04504"/>
    </source>
</evidence>
<comment type="similarity">
    <text evidence="1">Belongs to the GeBP family.</text>
</comment>
<organism evidence="5 6">
    <name type="scientific">Kalanchoe fedtschenkoi</name>
    <name type="common">Lavender scallops</name>
    <name type="synonym">South American air plant</name>
    <dbReference type="NCBI Taxonomy" id="63787"/>
    <lineage>
        <taxon>Eukaryota</taxon>
        <taxon>Viridiplantae</taxon>
        <taxon>Streptophyta</taxon>
        <taxon>Embryophyta</taxon>
        <taxon>Tracheophyta</taxon>
        <taxon>Spermatophyta</taxon>
        <taxon>Magnoliopsida</taxon>
        <taxon>eudicotyledons</taxon>
        <taxon>Gunneridae</taxon>
        <taxon>Pentapetalae</taxon>
        <taxon>Saxifragales</taxon>
        <taxon>Crassulaceae</taxon>
        <taxon>Kalanchoe</taxon>
    </lineage>
</organism>
<dbReference type="EnsemblPlants" id="Kaladp0081s0104.1.v1.1">
    <property type="protein sequence ID" value="Kaladp0081s0104.1.v1.1.CDS.1"/>
    <property type="gene ID" value="Kaladp0081s0104.v1.1"/>
</dbReference>
<dbReference type="InterPro" id="IPR053932">
    <property type="entry name" value="GeBP-like_DBD"/>
</dbReference>
<dbReference type="PANTHER" id="PTHR31662:SF1">
    <property type="entry name" value="OS01G0249900 PROTEIN"/>
    <property type="match status" value="1"/>
</dbReference>
<evidence type="ECO:0000256" key="2">
    <source>
        <dbReference type="SAM" id="Coils"/>
    </source>
</evidence>
<dbReference type="Pfam" id="PF04504">
    <property type="entry name" value="GeBP-like_DBD"/>
    <property type="match status" value="1"/>
</dbReference>
<protein>
    <recommendedName>
        <fullName evidence="4">Glabrous enhancer-binding protein-like DBD domain-containing protein</fullName>
    </recommendedName>
</protein>
<dbReference type="Gramene" id="Kaladp0081s0104.1.v1.1">
    <property type="protein sequence ID" value="Kaladp0081s0104.1.v1.1.CDS.1"/>
    <property type="gene ID" value="Kaladp0081s0104.v1.1"/>
</dbReference>
<evidence type="ECO:0000313" key="6">
    <source>
        <dbReference type="Proteomes" id="UP000594263"/>
    </source>
</evidence>
<evidence type="ECO:0000313" key="5">
    <source>
        <dbReference type="EnsemblPlants" id="Kaladp0081s0104.1.v1.1.CDS.1"/>
    </source>
</evidence>
<proteinExistence type="inferred from homology"/>
<dbReference type="AlphaFoldDB" id="A0A7N0UQZ5"/>
<dbReference type="PANTHER" id="PTHR31662">
    <property type="entry name" value="BNAANNG10740D PROTEIN-RELATED"/>
    <property type="match status" value="1"/>
</dbReference>
<sequence length="390" mass="44011">MASDAGRRNSPLSNNDEEGDCFRKEDGDLTLSLRNNHPKGTEFQVNKDEALAQPIEDDDDIISDPTTSFNTTTELTLGDARQDEGAVGFRTVQSQQQQQPVDESRKLFQRLWTDEDEIELLQGFLEYTNQRGASGQHHYDTTLFYDQIKSKLQLEFNKNQLVEKLRRLKKKYRNILNRITAGKEVAFKSAHDQATFEISRKIWANYSANIGASGGLDDEDANININLSPNPNYNFGTYSNNNSGNYSCNRTDLMADERKPVKSRKRLRMKVEDHRDSDERVLMPNSGAPRLGAISCVIEETVKSCVSPLFKDIMDTAVNGSCGARGFGIETMMSPLPLSFGNSGNMMGGGAMDEKWRRQQILELEVYSRRLELVQDEIKLQLQELRSAGS</sequence>
<feature type="compositionally biased region" description="Basic and acidic residues" evidence="3">
    <location>
        <begin position="269"/>
        <end position="281"/>
    </location>
</feature>
<reference evidence="5" key="1">
    <citation type="submission" date="2021-01" db="UniProtKB">
        <authorList>
            <consortium name="EnsemblPlants"/>
        </authorList>
    </citation>
    <scope>IDENTIFICATION</scope>
</reference>
<feature type="domain" description="Glabrous enhancer-binding protein-like DBD" evidence="4">
    <location>
        <begin position="108"/>
        <end position="203"/>
    </location>
</feature>
<dbReference type="GO" id="GO:0006355">
    <property type="term" value="P:regulation of DNA-templated transcription"/>
    <property type="evidence" value="ECO:0007669"/>
    <property type="project" value="InterPro"/>
</dbReference>